<comment type="caution">
    <text evidence="10">The sequence shown here is derived from an EMBL/GenBank/DDBJ whole genome shotgun (WGS) entry which is preliminary data.</text>
</comment>
<dbReference type="SUPFAM" id="SSF51412">
    <property type="entry name" value="Inosine monophosphate dehydrogenase (IMPDH)"/>
    <property type="match status" value="1"/>
</dbReference>
<evidence type="ECO:0000256" key="5">
    <source>
        <dbReference type="ARBA" id="ARBA00022643"/>
    </source>
</evidence>
<dbReference type="PANTHER" id="PTHR42747:SF3">
    <property type="entry name" value="NITRONATE MONOOXYGENASE-RELATED"/>
    <property type="match status" value="1"/>
</dbReference>
<keyword evidence="4" id="KW-0285">Flavoprotein</keyword>
<dbReference type="EMBL" id="BAABIE010000007">
    <property type="protein sequence ID" value="GAA4748399.1"/>
    <property type="molecule type" value="Genomic_DNA"/>
</dbReference>
<proteinExistence type="inferred from homology"/>
<keyword evidence="11" id="KW-1185">Reference proteome</keyword>
<organism evidence="10 11">
    <name type="scientific">Gordonia alkaliphila</name>
    <dbReference type="NCBI Taxonomy" id="1053547"/>
    <lineage>
        <taxon>Bacteria</taxon>
        <taxon>Bacillati</taxon>
        <taxon>Actinomycetota</taxon>
        <taxon>Actinomycetes</taxon>
        <taxon>Mycobacteriales</taxon>
        <taxon>Gordoniaceae</taxon>
        <taxon>Gordonia</taxon>
    </lineage>
</organism>
<comment type="similarity">
    <text evidence="2">Belongs to the nitronate monooxygenase family. NMO class I subfamily.</text>
</comment>
<reference evidence="11" key="1">
    <citation type="journal article" date="2019" name="Int. J. Syst. Evol. Microbiol.">
        <title>The Global Catalogue of Microorganisms (GCM) 10K type strain sequencing project: providing services to taxonomists for standard genome sequencing and annotation.</title>
        <authorList>
            <consortium name="The Broad Institute Genomics Platform"/>
            <consortium name="The Broad Institute Genome Sequencing Center for Infectious Disease"/>
            <person name="Wu L."/>
            <person name="Ma J."/>
        </authorList>
    </citation>
    <scope>NUCLEOTIDE SEQUENCE [LARGE SCALE GENOMIC DNA]</scope>
    <source>
        <strain evidence="11">JCM 18077</strain>
    </source>
</reference>
<comment type="catalytic activity">
    <reaction evidence="9">
        <text>3 propionate 3-nitronate + 3 O2 + H2O = 3 3-oxopropanoate + 2 nitrate + nitrite + H2O2 + 3 H(+)</text>
        <dbReference type="Rhea" id="RHEA:57332"/>
        <dbReference type="ChEBI" id="CHEBI:15377"/>
        <dbReference type="ChEBI" id="CHEBI:15378"/>
        <dbReference type="ChEBI" id="CHEBI:15379"/>
        <dbReference type="ChEBI" id="CHEBI:16240"/>
        <dbReference type="ChEBI" id="CHEBI:16301"/>
        <dbReference type="ChEBI" id="CHEBI:17632"/>
        <dbReference type="ChEBI" id="CHEBI:33190"/>
        <dbReference type="ChEBI" id="CHEBI:136067"/>
    </reaction>
</comment>
<keyword evidence="3" id="KW-0216">Detoxification</keyword>
<evidence type="ECO:0000313" key="11">
    <source>
        <dbReference type="Proteomes" id="UP001500822"/>
    </source>
</evidence>
<dbReference type="RefSeq" id="WP_345313246.1">
    <property type="nucleotide sequence ID" value="NZ_BAABIE010000007.1"/>
</dbReference>
<dbReference type="PANTHER" id="PTHR42747">
    <property type="entry name" value="NITRONATE MONOOXYGENASE-RELATED"/>
    <property type="match status" value="1"/>
</dbReference>
<sequence length="347" mass="35230">MFDLSAFDLSAFDPSTLAVPIVGAPMAGGPSTPALTAAISAAGGFGILAGAYLSPDALRAEIAAVRAATDAPFGVNLFVPEELVFDAAAFDEYRARLLPLAGMFGAELPTAPAYTDDAFAAKVDVLLDERVAAVSFTFGAPAPKVYAAFADRDIATVTTVTTLDEARIAVASGSTALCAQGIEAGGHRSTFEILADDSEIGVGDLIVAVAGLGVPVIGAGGVGGVDDVRAILAAGAVAAQVGTLFLPTPEAGTRAAHRAALADPRFTATATTRAYSGRLARALVNDFVRDFTDVAPPVYPQVNTLTGPLRRAAADDPQVINLWAGTGWRGARPASAAEVVAHLNPNN</sequence>
<name>A0ABP8Z792_9ACTN</name>
<evidence type="ECO:0000313" key="10">
    <source>
        <dbReference type="EMBL" id="GAA4748399.1"/>
    </source>
</evidence>
<dbReference type="Proteomes" id="UP001500822">
    <property type="component" value="Unassembled WGS sequence"/>
</dbReference>
<evidence type="ECO:0000256" key="9">
    <source>
        <dbReference type="ARBA" id="ARBA00049401"/>
    </source>
</evidence>
<accession>A0ABP8Z792</accession>
<gene>
    <name evidence="10" type="ORF">GCM10023217_18170</name>
</gene>
<keyword evidence="7 10" id="KW-0503">Monooxygenase</keyword>
<dbReference type="CDD" id="cd04730">
    <property type="entry name" value="NPD_like"/>
    <property type="match status" value="1"/>
</dbReference>
<evidence type="ECO:0000256" key="4">
    <source>
        <dbReference type="ARBA" id="ARBA00022630"/>
    </source>
</evidence>
<evidence type="ECO:0000256" key="2">
    <source>
        <dbReference type="ARBA" id="ARBA00009881"/>
    </source>
</evidence>
<evidence type="ECO:0000256" key="7">
    <source>
        <dbReference type="ARBA" id="ARBA00023033"/>
    </source>
</evidence>
<dbReference type="Pfam" id="PF03060">
    <property type="entry name" value="NMO"/>
    <property type="match status" value="1"/>
</dbReference>
<keyword evidence="6" id="KW-0560">Oxidoreductase</keyword>
<evidence type="ECO:0000256" key="6">
    <source>
        <dbReference type="ARBA" id="ARBA00023002"/>
    </source>
</evidence>
<comment type="cofactor">
    <cofactor evidence="1">
        <name>FMN</name>
        <dbReference type="ChEBI" id="CHEBI:58210"/>
    </cofactor>
</comment>
<evidence type="ECO:0000256" key="8">
    <source>
        <dbReference type="ARBA" id="ARBA00031155"/>
    </source>
</evidence>
<evidence type="ECO:0000256" key="3">
    <source>
        <dbReference type="ARBA" id="ARBA00022575"/>
    </source>
</evidence>
<dbReference type="PROSITE" id="PS00912">
    <property type="entry name" value="DHODEHASE_2"/>
    <property type="match status" value="1"/>
</dbReference>
<evidence type="ECO:0000256" key="1">
    <source>
        <dbReference type="ARBA" id="ARBA00001917"/>
    </source>
</evidence>
<dbReference type="InterPro" id="IPR001295">
    <property type="entry name" value="Dihydroorotate_DH_CS"/>
</dbReference>
<dbReference type="InterPro" id="IPR013785">
    <property type="entry name" value="Aldolase_TIM"/>
</dbReference>
<protein>
    <recommendedName>
        <fullName evidence="8">Propionate 3-nitronate monooxygenase</fullName>
    </recommendedName>
</protein>
<dbReference type="InterPro" id="IPR004136">
    <property type="entry name" value="NMO"/>
</dbReference>
<keyword evidence="5" id="KW-0288">FMN</keyword>
<dbReference type="Gene3D" id="3.20.20.70">
    <property type="entry name" value="Aldolase class I"/>
    <property type="match status" value="1"/>
</dbReference>
<dbReference type="GO" id="GO:0004497">
    <property type="term" value="F:monooxygenase activity"/>
    <property type="evidence" value="ECO:0007669"/>
    <property type="project" value="UniProtKB-KW"/>
</dbReference>